<evidence type="ECO:0000313" key="2">
    <source>
        <dbReference type="Proteomes" id="UP000593892"/>
    </source>
</evidence>
<dbReference type="Proteomes" id="UP000593892">
    <property type="component" value="Chromosome"/>
</dbReference>
<dbReference type="RefSeq" id="WP_194450311.1">
    <property type="nucleotide sequence ID" value="NZ_CP063849.1"/>
</dbReference>
<proteinExistence type="predicted"/>
<protein>
    <submittedName>
        <fullName evidence="1">Uncharacterized protein</fullName>
    </submittedName>
</protein>
<sequence>MYHYNAGTALDELREDAVLPNPVHVRDMILRTQHTPEQALELNRAFLAYQQAFTGARDIAAKLLEELAAATNRP</sequence>
<gene>
    <name evidence="1" type="ORF">IRI77_01420</name>
</gene>
<evidence type="ECO:0000313" key="1">
    <source>
        <dbReference type="EMBL" id="QOY88649.1"/>
    </source>
</evidence>
<reference evidence="1 2" key="1">
    <citation type="submission" date="2020-10" db="EMBL/GenBank/DDBJ databases">
        <title>Complete genome sequence of Paludibaculum fermentans P105T, a facultatively anaerobic acidobacterium capable of dissimilatory Fe(III) reduction.</title>
        <authorList>
            <person name="Dedysh S.N."/>
            <person name="Beletsky A.V."/>
            <person name="Kulichevskaya I.S."/>
            <person name="Mardanov A.V."/>
            <person name="Ravin N.V."/>
        </authorList>
    </citation>
    <scope>NUCLEOTIDE SEQUENCE [LARGE SCALE GENOMIC DNA]</scope>
    <source>
        <strain evidence="1 2">P105</strain>
    </source>
</reference>
<name>A0A7S7NSY2_PALFE</name>
<dbReference type="AlphaFoldDB" id="A0A7S7NSY2"/>
<dbReference type="KEGG" id="pfer:IRI77_01420"/>
<accession>A0A7S7NSY2</accession>
<organism evidence="1 2">
    <name type="scientific">Paludibaculum fermentans</name>
    <dbReference type="NCBI Taxonomy" id="1473598"/>
    <lineage>
        <taxon>Bacteria</taxon>
        <taxon>Pseudomonadati</taxon>
        <taxon>Acidobacteriota</taxon>
        <taxon>Terriglobia</taxon>
        <taxon>Bryobacterales</taxon>
        <taxon>Bryobacteraceae</taxon>
        <taxon>Paludibaculum</taxon>
    </lineage>
</organism>
<keyword evidence="2" id="KW-1185">Reference proteome</keyword>
<dbReference type="EMBL" id="CP063849">
    <property type="protein sequence ID" value="QOY88649.1"/>
    <property type="molecule type" value="Genomic_DNA"/>
</dbReference>